<name>X1BT44_9ZZZZ</name>
<dbReference type="InterPro" id="IPR027421">
    <property type="entry name" value="DNA_pol_lamdba_lyase_dom_sf"/>
</dbReference>
<accession>X1BT44</accession>
<evidence type="ECO:0000313" key="1">
    <source>
        <dbReference type="EMBL" id="GAG87358.1"/>
    </source>
</evidence>
<comment type="caution">
    <text evidence="1">The sequence shown here is derived from an EMBL/GenBank/DDBJ whole genome shotgun (WGS) entry which is preliminary data.</text>
</comment>
<dbReference type="AlphaFoldDB" id="X1BT44"/>
<organism evidence="1">
    <name type="scientific">marine sediment metagenome</name>
    <dbReference type="NCBI Taxonomy" id="412755"/>
    <lineage>
        <taxon>unclassified sequences</taxon>
        <taxon>metagenomes</taxon>
        <taxon>ecological metagenomes</taxon>
    </lineage>
</organism>
<proteinExistence type="predicted"/>
<feature type="non-terminal residue" evidence="1">
    <location>
        <position position="1"/>
    </location>
</feature>
<gene>
    <name evidence="1" type="ORF">S01H4_26751</name>
</gene>
<dbReference type="Gene3D" id="1.10.150.110">
    <property type="entry name" value="DNA polymerase beta, N-terminal domain-like"/>
    <property type="match status" value="1"/>
</dbReference>
<protein>
    <recommendedName>
        <fullName evidence="2">DisA/LigA helix-hairpin-helix motif domain-containing protein</fullName>
    </recommendedName>
</protein>
<dbReference type="EMBL" id="BART01012949">
    <property type="protein sequence ID" value="GAG87358.1"/>
    <property type="molecule type" value="Genomic_DNA"/>
</dbReference>
<evidence type="ECO:0008006" key="2">
    <source>
        <dbReference type="Google" id="ProtNLM"/>
    </source>
</evidence>
<sequence length="44" mass="4892">KAAWTVDEMPESVDKIYRERGETGLQEFPGIGKSIAGQIARWLG</sequence>
<reference evidence="1" key="1">
    <citation type="journal article" date="2014" name="Front. Microbiol.">
        <title>High frequency of phylogenetically diverse reductive dehalogenase-homologous genes in deep subseafloor sedimentary metagenomes.</title>
        <authorList>
            <person name="Kawai M."/>
            <person name="Futagami T."/>
            <person name="Toyoda A."/>
            <person name="Takaki Y."/>
            <person name="Nishi S."/>
            <person name="Hori S."/>
            <person name="Arai W."/>
            <person name="Tsubouchi T."/>
            <person name="Morono Y."/>
            <person name="Uchiyama I."/>
            <person name="Ito T."/>
            <person name="Fujiyama A."/>
            <person name="Inagaki F."/>
            <person name="Takami H."/>
        </authorList>
    </citation>
    <scope>NUCLEOTIDE SEQUENCE</scope>
    <source>
        <strain evidence="1">Expedition CK06-06</strain>
    </source>
</reference>